<keyword evidence="5 8" id="KW-0812">Transmembrane</keyword>
<reference evidence="9 10" key="1">
    <citation type="journal article" date="2018" name="J. Microbiol.">
        <title>Bacillus spongiae sp. nov., isolated from sponge of Jeju Island.</title>
        <authorList>
            <person name="Lee G.E."/>
            <person name="Im W.T."/>
            <person name="Park J.S."/>
        </authorList>
    </citation>
    <scope>NUCLEOTIDE SEQUENCE [LARGE SCALE GENOMIC DNA]</scope>
    <source>
        <strain evidence="9 10">135PIL107-10</strain>
    </source>
</reference>
<evidence type="ECO:0000256" key="8">
    <source>
        <dbReference type="SAM" id="Phobius"/>
    </source>
</evidence>
<dbReference type="EMBL" id="JBBAXC010000023">
    <property type="protein sequence ID" value="MEI5909313.1"/>
    <property type="molecule type" value="Genomic_DNA"/>
</dbReference>
<feature type="transmembrane region" description="Helical" evidence="8">
    <location>
        <begin position="296"/>
        <end position="319"/>
    </location>
</feature>
<evidence type="ECO:0000256" key="1">
    <source>
        <dbReference type="ARBA" id="ARBA00004141"/>
    </source>
</evidence>
<feature type="transmembrane region" description="Helical" evidence="8">
    <location>
        <begin position="38"/>
        <end position="62"/>
    </location>
</feature>
<dbReference type="Proteomes" id="UP001312865">
    <property type="component" value="Unassembled WGS sequence"/>
</dbReference>
<dbReference type="PANTHER" id="PTHR34975">
    <property type="entry name" value="SPORE GERMINATION PROTEIN A2"/>
    <property type="match status" value="1"/>
</dbReference>
<keyword evidence="10" id="KW-1185">Reference proteome</keyword>
<feature type="transmembrane region" description="Helical" evidence="8">
    <location>
        <begin position="106"/>
        <end position="132"/>
    </location>
</feature>
<accession>A0ABU8HJP3</accession>
<comment type="similarity">
    <text evidence="2">Belongs to the amino acid-polyamine-organocation (APC) superfamily. Spore germination protein (SGP) (TC 2.A.3.9) family.</text>
</comment>
<evidence type="ECO:0000313" key="10">
    <source>
        <dbReference type="Proteomes" id="UP001312865"/>
    </source>
</evidence>
<comment type="subcellular location">
    <subcellularLocation>
        <location evidence="1">Membrane</location>
        <topology evidence="1">Multi-pass membrane protein</topology>
    </subcellularLocation>
</comment>
<keyword evidence="7 8" id="KW-0472">Membrane</keyword>
<name>A0ABU8HJP3_9BACI</name>
<feature type="transmembrane region" description="Helical" evidence="8">
    <location>
        <begin position="139"/>
        <end position="160"/>
    </location>
</feature>
<evidence type="ECO:0000313" key="9">
    <source>
        <dbReference type="EMBL" id="MEI5909313.1"/>
    </source>
</evidence>
<keyword evidence="3" id="KW-0813">Transport</keyword>
<dbReference type="PANTHER" id="PTHR34975:SF2">
    <property type="entry name" value="SPORE GERMINATION PROTEIN A2"/>
    <property type="match status" value="1"/>
</dbReference>
<feature type="transmembrane region" description="Helical" evidence="8">
    <location>
        <begin position="214"/>
        <end position="237"/>
    </location>
</feature>
<feature type="transmembrane region" description="Helical" evidence="8">
    <location>
        <begin position="83"/>
        <end position="100"/>
    </location>
</feature>
<sequence length="365" mass="42108">MQEKLHSYQVLMLLYMIQIGVGIFSIPRLTAEAFGTNGWSGILIVSIILFINILLIGLVFHFGKGRTIFQLMNDVLPKFISRPLYVCLALLFSALAVIIARDFELLILMLYYPTMPKSVFILITLFISYWLVRGGIVHIGKFAVIFFSTILIAFLLGFHIPEFEFKRLSPFFFEGEKDLLRSGLRVAFAFLGYELSLLFVPYMAKNQSLIKPLVYAHLLLSFIYLVTCFIAFGFFSFNQLLNDMFPVITMLEYVEFPFMERTENFVTHLFIGEILITIVSFYWGADQFLRQAMPNISPRISIASLLLLSFGFSFFVQIARSVEEWLFILRSMELIVAILLPLLLLFLMWIIKLRHKDKVVKPGQG</sequence>
<feature type="transmembrane region" description="Helical" evidence="8">
    <location>
        <begin position="265"/>
        <end position="284"/>
    </location>
</feature>
<evidence type="ECO:0000256" key="5">
    <source>
        <dbReference type="ARBA" id="ARBA00022692"/>
    </source>
</evidence>
<feature type="transmembrane region" description="Helical" evidence="8">
    <location>
        <begin position="7"/>
        <end position="26"/>
    </location>
</feature>
<feature type="transmembrane region" description="Helical" evidence="8">
    <location>
        <begin position="325"/>
        <end position="351"/>
    </location>
</feature>
<keyword evidence="4" id="KW-0309">Germination</keyword>
<dbReference type="Pfam" id="PF03845">
    <property type="entry name" value="Spore_permease"/>
    <property type="match status" value="1"/>
</dbReference>
<dbReference type="NCBIfam" id="TIGR00912">
    <property type="entry name" value="2A0309"/>
    <property type="match status" value="1"/>
</dbReference>
<protein>
    <submittedName>
        <fullName evidence="9">GerAB/ArcD/ProY family transporter</fullName>
    </submittedName>
</protein>
<evidence type="ECO:0000256" key="7">
    <source>
        <dbReference type="ARBA" id="ARBA00023136"/>
    </source>
</evidence>
<evidence type="ECO:0000256" key="2">
    <source>
        <dbReference type="ARBA" id="ARBA00007998"/>
    </source>
</evidence>
<evidence type="ECO:0000256" key="4">
    <source>
        <dbReference type="ARBA" id="ARBA00022544"/>
    </source>
</evidence>
<dbReference type="InterPro" id="IPR004761">
    <property type="entry name" value="Spore_GerAB"/>
</dbReference>
<evidence type="ECO:0000256" key="6">
    <source>
        <dbReference type="ARBA" id="ARBA00022989"/>
    </source>
</evidence>
<dbReference type="RefSeq" id="WP_336588755.1">
    <property type="nucleotide sequence ID" value="NZ_JBBAXC010000023.1"/>
</dbReference>
<organism evidence="9 10">
    <name type="scientific">Bacillus spongiae</name>
    <dbReference type="NCBI Taxonomy" id="2683610"/>
    <lineage>
        <taxon>Bacteria</taxon>
        <taxon>Bacillati</taxon>
        <taxon>Bacillota</taxon>
        <taxon>Bacilli</taxon>
        <taxon>Bacillales</taxon>
        <taxon>Bacillaceae</taxon>
        <taxon>Bacillus</taxon>
    </lineage>
</organism>
<feature type="transmembrane region" description="Helical" evidence="8">
    <location>
        <begin position="180"/>
        <end position="202"/>
    </location>
</feature>
<comment type="caution">
    <text evidence="9">The sequence shown here is derived from an EMBL/GenBank/DDBJ whole genome shotgun (WGS) entry which is preliminary data.</text>
</comment>
<keyword evidence="6 8" id="KW-1133">Transmembrane helix</keyword>
<gene>
    <name evidence="9" type="ORF">WAK64_19880</name>
</gene>
<proteinExistence type="inferred from homology"/>
<evidence type="ECO:0000256" key="3">
    <source>
        <dbReference type="ARBA" id="ARBA00022448"/>
    </source>
</evidence>